<dbReference type="PROSITE" id="PS50850">
    <property type="entry name" value="MFS"/>
    <property type="match status" value="1"/>
</dbReference>
<proteinExistence type="predicted"/>
<feature type="compositionally biased region" description="Basic residues" evidence="6">
    <location>
        <begin position="478"/>
        <end position="490"/>
    </location>
</feature>
<keyword evidence="5" id="KW-0046">Antibiotic resistance</keyword>
<feature type="transmembrane region" description="Helical" evidence="7">
    <location>
        <begin position="51"/>
        <end position="69"/>
    </location>
</feature>
<dbReference type="Pfam" id="PF07690">
    <property type="entry name" value="MFS_1"/>
    <property type="match status" value="1"/>
</dbReference>
<feature type="domain" description="Major facilitator superfamily (MFS) profile" evidence="8">
    <location>
        <begin position="15"/>
        <end position="463"/>
    </location>
</feature>
<dbReference type="InterPro" id="IPR036259">
    <property type="entry name" value="MFS_trans_sf"/>
</dbReference>
<evidence type="ECO:0000256" key="1">
    <source>
        <dbReference type="ARBA" id="ARBA00004651"/>
    </source>
</evidence>
<keyword evidence="4 7" id="KW-0472">Membrane</keyword>
<dbReference type="Gene3D" id="1.20.1250.20">
    <property type="entry name" value="MFS general substrate transporter like domains"/>
    <property type="match status" value="1"/>
</dbReference>
<evidence type="ECO:0000256" key="2">
    <source>
        <dbReference type="ARBA" id="ARBA00022692"/>
    </source>
</evidence>
<evidence type="ECO:0000259" key="8">
    <source>
        <dbReference type="PROSITE" id="PS50850"/>
    </source>
</evidence>
<dbReference type="InterPro" id="IPR011701">
    <property type="entry name" value="MFS"/>
</dbReference>
<feature type="region of interest" description="Disordered" evidence="6">
    <location>
        <begin position="466"/>
        <end position="501"/>
    </location>
</feature>
<evidence type="ECO:0000256" key="3">
    <source>
        <dbReference type="ARBA" id="ARBA00022989"/>
    </source>
</evidence>
<feature type="transmembrane region" description="Helical" evidence="7">
    <location>
        <begin position="340"/>
        <end position="359"/>
    </location>
</feature>
<evidence type="ECO:0000256" key="5">
    <source>
        <dbReference type="ARBA" id="ARBA00023251"/>
    </source>
</evidence>
<accession>A0ABY9UPF4</accession>
<feature type="transmembrane region" description="Helical" evidence="7">
    <location>
        <begin position="81"/>
        <end position="99"/>
    </location>
</feature>
<dbReference type="RefSeq" id="WP_311033861.1">
    <property type="nucleotide sequence ID" value="NZ_CP117522.1"/>
</dbReference>
<feature type="transmembrane region" description="Helical" evidence="7">
    <location>
        <begin position="442"/>
        <end position="462"/>
    </location>
</feature>
<reference evidence="9 10" key="1">
    <citation type="submission" date="2023-02" db="EMBL/GenBank/DDBJ databases">
        <title>Streptomyces sp. SCA4-21 with antifungal activity against Fusarium oxysporum f. sp. cubense, Streptomyces sp. SCA2-17 with antifungal activity against Fusarium oxysporum f. sp. cubense.</title>
        <authorList>
            <person name="Qi D."/>
        </authorList>
    </citation>
    <scope>NUCLEOTIDE SEQUENCE [LARGE SCALE GENOMIC DNA]</scope>
    <source>
        <strain evidence="9 10">SCA4-21</strain>
    </source>
</reference>
<name>A0ABY9UPF4_9ACTN</name>
<keyword evidence="10" id="KW-1185">Reference proteome</keyword>
<feature type="transmembrane region" description="Helical" evidence="7">
    <location>
        <begin position="231"/>
        <end position="251"/>
    </location>
</feature>
<feature type="transmembrane region" description="Helical" evidence="7">
    <location>
        <begin position="139"/>
        <end position="163"/>
    </location>
</feature>
<sequence length="501" mass="51058">MTPASVRFDAARRRVIVVCMAAGVTTLLDQSVLNIAIPVLRTSLHAGATDVQWIVAGYSLAFGLALVPGGRLGDVHGRKKFFLAGLAMFTAVGAVAATADRPWLVIAARLFQGAGAGLVNSQVIGTIQDVFSGQDRARALGLYAVTSGLATALGPPLGGALIAATGPDPGWRLTFLLNVPFGLATLVLAARHLPPPRGTAGHTDLDPVGLGLAGALALVAMVPFIQVPTSAGATVAWGAAGCAALALLPYWQRRYARSGHHPLLHPALARSAPFALGTVVAMAQFGTSIAASLVLTMFLQDGLGLSAFAAAAVTLPSAVAMGVSSALAWRVVRRLGRHTVTAGLALGTSALLASGLAALRAPAPLLPAILALAQFCMGTASGLTVSPNQALVLRHAPPEAAGVAGGVLQMSQRIAAAVSVSAISGVYLHTSAAGALHHRSSYWHASLTLVGVMAVALAVSVLRGAGGDVSSPSVRTGWARRPRRSRRRTPPTHNCHTGKEM</sequence>
<protein>
    <submittedName>
        <fullName evidence="9">MFS transporter</fullName>
    </submittedName>
</protein>
<keyword evidence="3 7" id="KW-1133">Transmembrane helix</keyword>
<feature type="transmembrane region" description="Helical" evidence="7">
    <location>
        <begin position="272"/>
        <end position="299"/>
    </location>
</feature>
<evidence type="ECO:0000313" key="9">
    <source>
        <dbReference type="EMBL" id="WNE94393.1"/>
    </source>
</evidence>
<gene>
    <name evidence="9" type="ORF">PS467_03145</name>
</gene>
<dbReference type="CDD" id="cd17321">
    <property type="entry name" value="MFS_MMR_MDR_like"/>
    <property type="match status" value="1"/>
</dbReference>
<dbReference type="InterPro" id="IPR020846">
    <property type="entry name" value="MFS_dom"/>
</dbReference>
<dbReference type="Gene3D" id="1.20.1720.10">
    <property type="entry name" value="Multidrug resistance protein D"/>
    <property type="match status" value="1"/>
</dbReference>
<feature type="transmembrane region" description="Helical" evidence="7">
    <location>
        <begin position="105"/>
        <end position="127"/>
    </location>
</feature>
<dbReference type="Proteomes" id="UP001305606">
    <property type="component" value="Chromosome"/>
</dbReference>
<evidence type="ECO:0000256" key="7">
    <source>
        <dbReference type="SAM" id="Phobius"/>
    </source>
</evidence>
<dbReference type="PANTHER" id="PTHR42718">
    <property type="entry name" value="MAJOR FACILITATOR SUPERFAMILY MULTIDRUG TRANSPORTER MFSC"/>
    <property type="match status" value="1"/>
</dbReference>
<feature type="transmembrane region" description="Helical" evidence="7">
    <location>
        <begin position="414"/>
        <end position="436"/>
    </location>
</feature>
<dbReference type="PANTHER" id="PTHR42718:SF39">
    <property type="entry name" value="ACTINORHODIN TRANSPORTER-RELATED"/>
    <property type="match status" value="1"/>
</dbReference>
<comment type="subcellular location">
    <subcellularLocation>
        <location evidence="1">Cell membrane</location>
        <topology evidence="1">Multi-pass membrane protein</topology>
    </subcellularLocation>
</comment>
<feature type="transmembrane region" description="Helical" evidence="7">
    <location>
        <begin position="305"/>
        <end position="328"/>
    </location>
</feature>
<keyword evidence="2 7" id="KW-0812">Transmembrane</keyword>
<feature type="transmembrane region" description="Helical" evidence="7">
    <location>
        <begin position="175"/>
        <end position="193"/>
    </location>
</feature>
<feature type="transmembrane region" description="Helical" evidence="7">
    <location>
        <begin position="205"/>
        <end position="225"/>
    </location>
</feature>
<evidence type="ECO:0000256" key="6">
    <source>
        <dbReference type="SAM" id="MobiDB-lite"/>
    </source>
</evidence>
<evidence type="ECO:0000313" key="10">
    <source>
        <dbReference type="Proteomes" id="UP001305606"/>
    </source>
</evidence>
<feature type="transmembrane region" description="Helical" evidence="7">
    <location>
        <begin position="15"/>
        <end position="39"/>
    </location>
</feature>
<evidence type="ECO:0000256" key="4">
    <source>
        <dbReference type="ARBA" id="ARBA00023136"/>
    </source>
</evidence>
<dbReference type="SUPFAM" id="SSF103473">
    <property type="entry name" value="MFS general substrate transporter"/>
    <property type="match status" value="1"/>
</dbReference>
<organism evidence="9 10">
    <name type="scientific">Streptomyces luomodiensis</name>
    <dbReference type="NCBI Taxonomy" id="3026192"/>
    <lineage>
        <taxon>Bacteria</taxon>
        <taxon>Bacillati</taxon>
        <taxon>Actinomycetota</taxon>
        <taxon>Actinomycetes</taxon>
        <taxon>Kitasatosporales</taxon>
        <taxon>Streptomycetaceae</taxon>
        <taxon>Streptomyces</taxon>
    </lineage>
</organism>
<dbReference type="EMBL" id="CP117522">
    <property type="protein sequence ID" value="WNE94393.1"/>
    <property type="molecule type" value="Genomic_DNA"/>
</dbReference>